<evidence type="ECO:0000256" key="1">
    <source>
        <dbReference type="ARBA" id="ARBA00009013"/>
    </source>
</evidence>
<dbReference type="InterPro" id="IPR058548">
    <property type="entry name" value="MlaB-like_STAS"/>
</dbReference>
<evidence type="ECO:0000313" key="6">
    <source>
        <dbReference type="Proteomes" id="UP000542674"/>
    </source>
</evidence>
<feature type="domain" description="STAS" evidence="4">
    <location>
        <begin position="1"/>
        <end position="78"/>
    </location>
</feature>
<comment type="caution">
    <text evidence="5">The sequence shown here is derived from an EMBL/GenBank/DDBJ whole genome shotgun (WGS) entry which is preliminary data.</text>
</comment>
<dbReference type="PANTHER" id="PTHR33495:SF2">
    <property type="entry name" value="ANTI-SIGMA FACTOR ANTAGONIST TM_1081-RELATED"/>
    <property type="match status" value="1"/>
</dbReference>
<evidence type="ECO:0000256" key="3">
    <source>
        <dbReference type="SAM" id="MobiDB-lite"/>
    </source>
</evidence>
<evidence type="ECO:0000256" key="2">
    <source>
        <dbReference type="RuleBase" id="RU003749"/>
    </source>
</evidence>
<dbReference type="Proteomes" id="UP000542674">
    <property type="component" value="Unassembled WGS sequence"/>
</dbReference>
<dbReference type="EMBL" id="JACHJS010000001">
    <property type="protein sequence ID" value="MBB4965553.1"/>
    <property type="molecule type" value="Genomic_DNA"/>
</dbReference>
<keyword evidence="6" id="KW-1185">Reference proteome</keyword>
<name>A0A7W7WWG2_9PSEU</name>
<reference evidence="5 6" key="1">
    <citation type="submission" date="2020-08" db="EMBL/GenBank/DDBJ databases">
        <title>Sequencing the genomes of 1000 actinobacteria strains.</title>
        <authorList>
            <person name="Klenk H.-P."/>
        </authorList>
    </citation>
    <scope>NUCLEOTIDE SEQUENCE [LARGE SCALE GENOMIC DNA]</scope>
    <source>
        <strain evidence="5 6">DSM 45084</strain>
    </source>
</reference>
<dbReference type="NCBIfam" id="TIGR00377">
    <property type="entry name" value="ant_ant_sig"/>
    <property type="match status" value="1"/>
</dbReference>
<dbReference type="InterPro" id="IPR036513">
    <property type="entry name" value="STAS_dom_sf"/>
</dbReference>
<dbReference type="SUPFAM" id="SSF52091">
    <property type="entry name" value="SpoIIaa-like"/>
    <property type="match status" value="1"/>
</dbReference>
<feature type="region of interest" description="Disordered" evidence="3">
    <location>
        <begin position="98"/>
        <end position="117"/>
    </location>
</feature>
<dbReference type="InterPro" id="IPR002645">
    <property type="entry name" value="STAS_dom"/>
</dbReference>
<organism evidence="5 6">
    <name type="scientific">Saccharothrix violaceirubra</name>
    <dbReference type="NCBI Taxonomy" id="413306"/>
    <lineage>
        <taxon>Bacteria</taxon>
        <taxon>Bacillati</taxon>
        <taxon>Actinomycetota</taxon>
        <taxon>Actinomycetes</taxon>
        <taxon>Pseudonocardiales</taxon>
        <taxon>Pseudonocardiaceae</taxon>
        <taxon>Saccharothrix</taxon>
    </lineage>
</organism>
<proteinExistence type="inferred from homology"/>
<dbReference type="AlphaFoldDB" id="A0A7W7WWG2"/>
<dbReference type="Pfam" id="PF13466">
    <property type="entry name" value="STAS_2"/>
    <property type="match status" value="1"/>
</dbReference>
<evidence type="ECO:0000313" key="5">
    <source>
        <dbReference type="EMBL" id="MBB4965553.1"/>
    </source>
</evidence>
<dbReference type="PANTHER" id="PTHR33495">
    <property type="entry name" value="ANTI-SIGMA FACTOR ANTAGONIST TM_1081-RELATED-RELATED"/>
    <property type="match status" value="1"/>
</dbReference>
<sequence length="117" mass="12225">MAGEVDAHTASRLRDHLVERIRPGGPDLVVDLGGVRFLAAAGLGVLAEVAASADAAGVRIHVVARTRPVLLPLSLTGLDVVLDVHRYLGDVPLRGGMSDRMPRRSPVMSVRSGSSAT</sequence>
<dbReference type="GO" id="GO:0043856">
    <property type="term" value="F:anti-sigma factor antagonist activity"/>
    <property type="evidence" value="ECO:0007669"/>
    <property type="project" value="InterPro"/>
</dbReference>
<dbReference type="InterPro" id="IPR003658">
    <property type="entry name" value="Anti-sigma_ant"/>
</dbReference>
<evidence type="ECO:0000259" key="4">
    <source>
        <dbReference type="PROSITE" id="PS50801"/>
    </source>
</evidence>
<gene>
    <name evidence="5" type="ORF">F4559_002912</name>
</gene>
<dbReference type="PROSITE" id="PS50801">
    <property type="entry name" value="STAS"/>
    <property type="match status" value="1"/>
</dbReference>
<accession>A0A7W7WWG2</accession>
<protein>
    <recommendedName>
        <fullName evidence="2">Anti-sigma factor antagonist</fullName>
    </recommendedName>
</protein>
<dbReference type="Gene3D" id="3.30.750.24">
    <property type="entry name" value="STAS domain"/>
    <property type="match status" value="1"/>
</dbReference>
<dbReference type="CDD" id="cd07043">
    <property type="entry name" value="STAS_anti-anti-sigma_factors"/>
    <property type="match status" value="1"/>
</dbReference>
<comment type="similarity">
    <text evidence="1 2">Belongs to the anti-sigma-factor antagonist family.</text>
</comment>